<dbReference type="EMBL" id="CP034550">
    <property type="protein sequence ID" value="QFZ17058.1"/>
    <property type="molecule type" value="Genomic_DNA"/>
</dbReference>
<keyword evidence="3" id="KW-1185">Reference proteome</keyword>
<dbReference type="KEGG" id="ssyi:EKG83_05855"/>
<proteinExistence type="predicted"/>
<feature type="region of interest" description="Disordered" evidence="1">
    <location>
        <begin position="37"/>
        <end position="96"/>
    </location>
</feature>
<protein>
    <submittedName>
        <fullName evidence="2">Uncharacterized protein</fullName>
    </submittedName>
</protein>
<name>A0A5Q0GSU7_SACSY</name>
<dbReference type="RefSeq" id="WP_153277904.1">
    <property type="nucleotide sequence ID" value="NZ_CP034550.1"/>
</dbReference>
<evidence type="ECO:0000256" key="1">
    <source>
        <dbReference type="SAM" id="MobiDB-lite"/>
    </source>
</evidence>
<dbReference type="AlphaFoldDB" id="A0A5Q0GSU7"/>
<sequence length="96" mass="9619">MTRTASLDRVVVVTLVAAVGLVLACRAAEVELSGPARRRAGAAAGWRGRAGRARRGGPGSAGARRRGEAAAGRRRSSGARDRGGDAAARGAALSGR</sequence>
<dbReference type="PROSITE" id="PS51257">
    <property type="entry name" value="PROKAR_LIPOPROTEIN"/>
    <property type="match status" value="1"/>
</dbReference>
<gene>
    <name evidence="2" type="ORF">EKG83_05855</name>
</gene>
<evidence type="ECO:0000313" key="3">
    <source>
        <dbReference type="Proteomes" id="UP000325787"/>
    </source>
</evidence>
<accession>A0A5Q0GSU7</accession>
<dbReference type="Proteomes" id="UP000325787">
    <property type="component" value="Chromosome"/>
</dbReference>
<reference evidence="3" key="1">
    <citation type="journal article" date="2021" name="Curr. Microbiol.">
        <title>Complete genome of nocamycin-producing strain Saccharothrix syringae NRRL B-16468 reveals the biosynthetic potential for secondary metabolites.</title>
        <authorList>
            <person name="Mo X."/>
            <person name="Yang S."/>
        </authorList>
    </citation>
    <scope>NUCLEOTIDE SEQUENCE [LARGE SCALE GENOMIC DNA]</scope>
    <source>
        <strain evidence="3">ATCC 51364 / DSM 43886 / JCM 6844 / KCTC 9398 / NBRC 14523 / NRRL B-16468 / INA 2240</strain>
    </source>
</reference>
<evidence type="ECO:0000313" key="2">
    <source>
        <dbReference type="EMBL" id="QFZ17058.1"/>
    </source>
</evidence>
<feature type="compositionally biased region" description="Low complexity" evidence="1">
    <location>
        <begin position="85"/>
        <end position="96"/>
    </location>
</feature>
<organism evidence="2 3">
    <name type="scientific">Saccharothrix syringae</name>
    <name type="common">Nocardiopsis syringae</name>
    <dbReference type="NCBI Taxonomy" id="103733"/>
    <lineage>
        <taxon>Bacteria</taxon>
        <taxon>Bacillati</taxon>
        <taxon>Actinomycetota</taxon>
        <taxon>Actinomycetes</taxon>
        <taxon>Pseudonocardiales</taxon>
        <taxon>Pseudonocardiaceae</taxon>
        <taxon>Saccharothrix</taxon>
    </lineage>
</organism>